<proteinExistence type="predicted"/>
<dbReference type="Proteomes" id="UP000318442">
    <property type="component" value="Segment"/>
</dbReference>
<evidence type="ECO:0000256" key="1">
    <source>
        <dbReference type="ARBA" id="ARBA00004328"/>
    </source>
</evidence>
<evidence type="ECO:0000259" key="4">
    <source>
        <dbReference type="Pfam" id="PF03906"/>
    </source>
</evidence>
<keyword evidence="3" id="KW-0946">Virion</keyword>
<dbReference type="Pfam" id="PF03906">
    <property type="entry name" value="Phage_T7_tail"/>
    <property type="match status" value="1"/>
</dbReference>
<comment type="subcellular location">
    <subcellularLocation>
        <location evidence="1">Virion</location>
    </subcellularLocation>
</comment>
<feature type="domain" description="Bacteriophage T7 tail fibre protein-like N-terminal" evidence="4">
    <location>
        <begin position="12"/>
        <end position="104"/>
    </location>
</feature>
<organism evidence="5 6">
    <name type="scientific">Proteus phage vB_PmiP_RS8pmA</name>
    <dbReference type="NCBI Taxonomy" id="2250314"/>
    <lineage>
        <taxon>Viruses</taxon>
        <taxon>Duplodnaviria</taxon>
        <taxon>Heunggongvirae</taxon>
        <taxon>Uroviricota</taxon>
        <taxon>Caudoviricetes</taxon>
        <taxon>Autographivirales</taxon>
        <taxon>Autoscriptoviridae</taxon>
        <taxon>Slopekvirinae</taxon>
        <taxon>Novosibovirus</taxon>
        <taxon>Novosibovirus RS8pmA</taxon>
    </lineage>
</organism>
<evidence type="ECO:0000313" key="5">
    <source>
        <dbReference type="EMBL" id="QDH85500.1"/>
    </source>
</evidence>
<keyword evidence="6" id="KW-1185">Reference proteome</keyword>
<reference evidence="5 6" key="1">
    <citation type="submission" date="2017-11" db="EMBL/GenBank/DDBJ databases">
        <title>Genomic and ecogenomic characterisation of Proteus mirabilis bacteriophage to support development of cocktails for phage therapy.</title>
        <authorList>
            <person name="Alves D.R."/>
            <person name="Nzakizwanayo J."/>
            <person name="Dedi C."/>
            <person name="Olympiou C."/>
            <person name="Hanin A."/>
            <person name="Kot W."/>
            <person name="Hansen L."/>
            <person name="Gahan C."/>
            <person name="Schellenberge P."/>
            <person name="Ogilvie L.A."/>
            <person name="Jones B.V."/>
        </authorList>
    </citation>
    <scope>NUCLEOTIDE SEQUENCE [LARGE SCALE GENOMIC DNA]</scope>
</reference>
<keyword evidence="2" id="KW-1227">Viral tail protein</keyword>
<dbReference type="GO" id="GO:0098015">
    <property type="term" value="C:virus tail"/>
    <property type="evidence" value="ECO:0007669"/>
    <property type="project" value="UniProtKB-KW"/>
</dbReference>
<evidence type="ECO:0000256" key="3">
    <source>
        <dbReference type="ARBA" id="ARBA00022844"/>
    </source>
</evidence>
<evidence type="ECO:0000313" key="6">
    <source>
        <dbReference type="Proteomes" id="UP000318442"/>
    </source>
</evidence>
<accession>A0A514CYA9</accession>
<protein>
    <submittedName>
        <fullName evidence="5">Tail fiber protein</fullName>
    </submittedName>
</protein>
<evidence type="ECO:0000256" key="2">
    <source>
        <dbReference type="ARBA" id="ARBA00022732"/>
    </source>
</evidence>
<dbReference type="EMBL" id="MG575419">
    <property type="protein sequence ID" value="QDH85500.1"/>
    <property type="molecule type" value="Genomic_DNA"/>
</dbReference>
<sequence length="354" mass="39121">MTFSYQEEIASSGQQYIQVSIAYFDQKDIHLLVNSEWVNDFVWESDTRIRLETPLQAGSTVRVIRRTDESRLRVLFSEGAAFTRDNLDEVNTQLLYLTQEAVEGNRLTDFYFDINMHGNKITNLGNPTDAKDAVTKEYSDAGDKHLQDQVDVLDERLEYIATTPIPEGDIKPFYYTADTDGVVAVSTGLVFSTSTVWLNGVKLDAGYDYTVTSTGLIQLKGYSMYKGDTLSAYLGGILGSPEKVYATVQELKDVQTQLQTGIITVSTDCTNEVMRLDNTILELQSTVQGNTESAQNALSTAQNAVADTSAVRVLVDVNTQGIQELHTDLTTLDGRVTVLEEAKNVQGSNEEPSS</sequence>
<name>A0A514CYA9_9CAUD</name>
<dbReference type="InterPro" id="IPR005604">
    <property type="entry name" value="Phage_T7_tail_fibre-like_N"/>
</dbReference>